<sequence length="312" mass="35156">MQKGKIWVGVIVILTTLVTGCLEESDFEKQQKQSDKEISNYLKENNINTETSSFGIHYEKLVSEPNGEAPASGDVMYVKYVIVTLDGDTLESVQDEAVPFKFNWNSVLPQGMNYGIDILKTGEKARFYLPSYTSYNSYSPSDNSFRAYTNFIVEMELVATMDETDVQNAEIDTIEDYIASEGFEDVIPSSSGLYYKTLTPGEGESPKSYNQVKLHYKRSYLDGTVIQETEADKPLTVQMNTNQLVKGFEQGVLQMKKGEKALLIMPSNLAFGSSVQIMPSNLREELFEYGHITTNVKPYAPVMYEVELLEIK</sequence>
<dbReference type="SUPFAM" id="SSF54534">
    <property type="entry name" value="FKBP-like"/>
    <property type="match status" value="2"/>
</dbReference>
<feature type="domain" description="PPIase FKBP-type" evidence="6">
    <location>
        <begin position="73"/>
        <end position="161"/>
    </location>
</feature>
<keyword evidence="3 4" id="KW-0413">Isomerase</keyword>
<evidence type="ECO:0000313" key="8">
    <source>
        <dbReference type="Proteomes" id="UP000184474"/>
    </source>
</evidence>
<dbReference type="RefSeq" id="WP_073118476.1">
    <property type="nucleotide sequence ID" value="NZ_FRAA01000001.1"/>
</dbReference>
<dbReference type="InterPro" id="IPR050689">
    <property type="entry name" value="FKBP-type_PPIase"/>
</dbReference>
<organism evidence="7 8">
    <name type="scientific">Reichenbachiella agariperforans</name>
    <dbReference type="NCBI Taxonomy" id="156994"/>
    <lineage>
        <taxon>Bacteria</taxon>
        <taxon>Pseudomonadati</taxon>
        <taxon>Bacteroidota</taxon>
        <taxon>Cytophagia</taxon>
        <taxon>Cytophagales</taxon>
        <taxon>Reichenbachiellaceae</taxon>
        <taxon>Reichenbachiella</taxon>
    </lineage>
</organism>
<dbReference type="EMBL" id="FRAA01000001">
    <property type="protein sequence ID" value="SHJ44210.1"/>
    <property type="molecule type" value="Genomic_DNA"/>
</dbReference>
<dbReference type="PANTHER" id="PTHR10516:SF443">
    <property type="entry name" value="FK506-BINDING PROTEIN 59-RELATED"/>
    <property type="match status" value="1"/>
</dbReference>
<evidence type="ECO:0000313" key="7">
    <source>
        <dbReference type="EMBL" id="SHJ44210.1"/>
    </source>
</evidence>
<proteinExistence type="inferred from homology"/>
<dbReference type="PROSITE" id="PS51257">
    <property type="entry name" value="PROKAR_LIPOPROTEIN"/>
    <property type="match status" value="1"/>
</dbReference>
<dbReference type="Gene3D" id="3.10.50.40">
    <property type="match status" value="2"/>
</dbReference>
<evidence type="ECO:0000259" key="6">
    <source>
        <dbReference type="PROSITE" id="PS50059"/>
    </source>
</evidence>
<gene>
    <name evidence="7" type="ORF">SAMN04488028_101130</name>
</gene>
<comment type="catalytic activity">
    <reaction evidence="1 4 5">
        <text>[protein]-peptidylproline (omega=180) = [protein]-peptidylproline (omega=0)</text>
        <dbReference type="Rhea" id="RHEA:16237"/>
        <dbReference type="Rhea" id="RHEA-COMP:10747"/>
        <dbReference type="Rhea" id="RHEA-COMP:10748"/>
        <dbReference type="ChEBI" id="CHEBI:83833"/>
        <dbReference type="ChEBI" id="CHEBI:83834"/>
        <dbReference type="EC" id="5.2.1.8"/>
    </reaction>
</comment>
<accession>A0A1M6JC46</accession>
<name>A0A1M6JC46_REIAG</name>
<dbReference type="AlphaFoldDB" id="A0A1M6JC46"/>
<dbReference type="Pfam" id="PF00254">
    <property type="entry name" value="FKBP_C"/>
    <property type="match status" value="2"/>
</dbReference>
<dbReference type="Proteomes" id="UP000184474">
    <property type="component" value="Unassembled WGS sequence"/>
</dbReference>
<dbReference type="GO" id="GO:0003755">
    <property type="term" value="F:peptidyl-prolyl cis-trans isomerase activity"/>
    <property type="evidence" value="ECO:0007669"/>
    <property type="project" value="UniProtKB-UniRule"/>
</dbReference>
<dbReference type="EC" id="5.2.1.8" evidence="5"/>
<protein>
    <recommendedName>
        <fullName evidence="5">Peptidyl-prolyl cis-trans isomerase</fullName>
        <ecNumber evidence="5">5.2.1.8</ecNumber>
    </recommendedName>
</protein>
<keyword evidence="2 4" id="KW-0697">Rotamase</keyword>
<reference evidence="8" key="1">
    <citation type="submission" date="2016-11" db="EMBL/GenBank/DDBJ databases">
        <authorList>
            <person name="Varghese N."/>
            <person name="Submissions S."/>
        </authorList>
    </citation>
    <scope>NUCLEOTIDE SEQUENCE [LARGE SCALE GENOMIC DNA]</scope>
    <source>
        <strain evidence="8">DSM 26134</strain>
    </source>
</reference>
<dbReference type="PANTHER" id="PTHR10516">
    <property type="entry name" value="PEPTIDYL-PROLYL CIS-TRANS ISOMERASE"/>
    <property type="match status" value="1"/>
</dbReference>
<evidence type="ECO:0000256" key="2">
    <source>
        <dbReference type="ARBA" id="ARBA00023110"/>
    </source>
</evidence>
<dbReference type="InterPro" id="IPR046357">
    <property type="entry name" value="PPIase_dom_sf"/>
</dbReference>
<evidence type="ECO:0000256" key="4">
    <source>
        <dbReference type="PROSITE-ProRule" id="PRU00277"/>
    </source>
</evidence>
<dbReference type="InterPro" id="IPR001179">
    <property type="entry name" value="PPIase_FKBP_dom"/>
</dbReference>
<evidence type="ECO:0000256" key="5">
    <source>
        <dbReference type="RuleBase" id="RU003915"/>
    </source>
</evidence>
<dbReference type="STRING" id="156994.SAMN04488028_101130"/>
<feature type="domain" description="PPIase FKBP-type" evidence="6">
    <location>
        <begin position="209"/>
        <end position="312"/>
    </location>
</feature>
<evidence type="ECO:0000256" key="1">
    <source>
        <dbReference type="ARBA" id="ARBA00000971"/>
    </source>
</evidence>
<keyword evidence="8" id="KW-1185">Reference proteome</keyword>
<dbReference type="PROSITE" id="PS50059">
    <property type="entry name" value="FKBP_PPIASE"/>
    <property type="match status" value="2"/>
</dbReference>
<comment type="similarity">
    <text evidence="5">Belongs to the FKBP-type PPIase family.</text>
</comment>
<evidence type="ECO:0000256" key="3">
    <source>
        <dbReference type="ARBA" id="ARBA00023235"/>
    </source>
</evidence>